<keyword evidence="2" id="KW-0238">DNA-binding</keyword>
<keyword evidence="1" id="KW-0805">Transcription regulation</keyword>
<evidence type="ECO:0000256" key="2">
    <source>
        <dbReference type="ARBA" id="ARBA00023125"/>
    </source>
</evidence>
<evidence type="ECO:0000256" key="4">
    <source>
        <dbReference type="ARBA" id="ARBA00023242"/>
    </source>
</evidence>
<dbReference type="Proteomes" id="UP001610446">
    <property type="component" value="Unassembled WGS sequence"/>
</dbReference>
<evidence type="ECO:0000313" key="7">
    <source>
        <dbReference type="EMBL" id="KAL2839354.1"/>
    </source>
</evidence>
<dbReference type="CDD" id="cd00067">
    <property type="entry name" value="GAL4"/>
    <property type="match status" value="1"/>
</dbReference>
<dbReference type="SUPFAM" id="SSF57701">
    <property type="entry name" value="Zn2/Cys6 DNA-binding domain"/>
    <property type="match status" value="1"/>
</dbReference>
<feature type="region of interest" description="Disordered" evidence="5">
    <location>
        <begin position="1"/>
        <end position="21"/>
    </location>
</feature>
<gene>
    <name evidence="7" type="ORF">BJY01DRAFT_250534</name>
</gene>
<organism evidence="7 8">
    <name type="scientific">Aspergillus pseudoustus</name>
    <dbReference type="NCBI Taxonomy" id="1810923"/>
    <lineage>
        <taxon>Eukaryota</taxon>
        <taxon>Fungi</taxon>
        <taxon>Dikarya</taxon>
        <taxon>Ascomycota</taxon>
        <taxon>Pezizomycotina</taxon>
        <taxon>Eurotiomycetes</taxon>
        <taxon>Eurotiomycetidae</taxon>
        <taxon>Eurotiales</taxon>
        <taxon>Aspergillaceae</taxon>
        <taxon>Aspergillus</taxon>
        <taxon>Aspergillus subgen. Nidulantes</taxon>
    </lineage>
</organism>
<dbReference type="PROSITE" id="PS00463">
    <property type="entry name" value="ZN2_CY6_FUNGAL_1"/>
    <property type="match status" value="1"/>
</dbReference>
<keyword evidence="8" id="KW-1185">Reference proteome</keyword>
<sequence length="521" mass="58660">MSSWGNGTVGPEVERSTNGADRLVRDNYQKGLAPSAGHNSRFGAPSASVAWKPVLPEPGTRHIRPPGAMARRGRLSKGCQTCRKRKIKCDRLLPGCTQCRRSGWVCPQYGDEVERMFQYQNQTQSQYQNTNLSTRGKPTRKGCPSLKAVRRTAPETSPASTLVVRTVIHCDGPFLPQEIPQSLTDRAVAYFLHTHALSDSDSNGEVRGFYEYLLTLDVSSMEIPSTCLTAAALAAYGNACHHRPDILKEARRYYGRSLRLVNRALQCREQAKETSTMISILLLNSFEALTSESLESMGYSDGHMRGVMMVMNLRGPGLMHSRQGLQVFLHMCRCLITYCIMRPVRVPEEVISLRRHAAKFLDTKNPAWRLEELMIKLARFRADVEAGSIGDQGSLVDVALRLDDELSQLTSDLPAHWHFDTVSTKLSDPAIPGYYHVYRDFWIAYIWNYARTSRLILHKMIQEQWLNQDEVSACFKESTNVQSQSLKISRQLIWDICASVPQYCDDADRWLNSSDCASAGT</sequence>
<dbReference type="PROSITE" id="PS50048">
    <property type="entry name" value="ZN2_CY6_FUNGAL_2"/>
    <property type="match status" value="1"/>
</dbReference>
<keyword evidence="4" id="KW-0539">Nucleus</keyword>
<dbReference type="SMART" id="SM00066">
    <property type="entry name" value="GAL4"/>
    <property type="match status" value="1"/>
</dbReference>
<dbReference type="Pfam" id="PF00172">
    <property type="entry name" value="Zn_clus"/>
    <property type="match status" value="1"/>
</dbReference>
<proteinExistence type="predicted"/>
<evidence type="ECO:0000256" key="5">
    <source>
        <dbReference type="SAM" id="MobiDB-lite"/>
    </source>
</evidence>
<accession>A0ABR4JIF4</accession>
<evidence type="ECO:0000256" key="1">
    <source>
        <dbReference type="ARBA" id="ARBA00023015"/>
    </source>
</evidence>
<dbReference type="PANTHER" id="PTHR38791">
    <property type="entry name" value="ZN(II)2CYS6 TRANSCRIPTION FACTOR (EUROFUNG)-RELATED-RELATED"/>
    <property type="match status" value="1"/>
</dbReference>
<dbReference type="Gene3D" id="4.10.240.10">
    <property type="entry name" value="Zn(2)-C6 fungal-type DNA-binding domain"/>
    <property type="match status" value="1"/>
</dbReference>
<comment type="caution">
    <text evidence="7">The sequence shown here is derived from an EMBL/GenBank/DDBJ whole genome shotgun (WGS) entry which is preliminary data.</text>
</comment>
<reference evidence="7 8" key="1">
    <citation type="submission" date="2024-07" db="EMBL/GenBank/DDBJ databases">
        <title>Section-level genome sequencing and comparative genomics of Aspergillus sections Usti and Cavernicolus.</title>
        <authorList>
            <consortium name="Lawrence Berkeley National Laboratory"/>
            <person name="Nybo J.L."/>
            <person name="Vesth T.C."/>
            <person name="Theobald S."/>
            <person name="Frisvad J.C."/>
            <person name="Larsen T.O."/>
            <person name="Kjaerboelling I."/>
            <person name="Rothschild-Mancinelli K."/>
            <person name="Lyhne E.K."/>
            <person name="Kogle M.E."/>
            <person name="Barry K."/>
            <person name="Clum A."/>
            <person name="Na H."/>
            <person name="Ledsgaard L."/>
            <person name="Lin J."/>
            <person name="Lipzen A."/>
            <person name="Kuo A."/>
            <person name="Riley R."/>
            <person name="Mondo S."/>
            <person name="Labutti K."/>
            <person name="Haridas S."/>
            <person name="Pangalinan J."/>
            <person name="Salamov A.A."/>
            <person name="Simmons B.A."/>
            <person name="Magnuson J.K."/>
            <person name="Chen J."/>
            <person name="Drula E."/>
            <person name="Henrissat B."/>
            <person name="Wiebenga A."/>
            <person name="Lubbers R.J."/>
            <person name="Gomes A.C."/>
            <person name="Makela M.R."/>
            <person name="Stajich J."/>
            <person name="Grigoriev I.V."/>
            <person name="Mortensen U.H."/>
            <person name="De Vries R.P."/>
            <person name="Baker S.E."/>
            <person name="Andersen M.R."/>
        </authorList>
    </citation>
    <scope>NUCLEOTIDE SEQUENCE [LARGE SCALE GENOMIC DNA]</scope>
    <source>
        <strain evidence="7 8">CBS 123904</strain>
    </source>
</reference>
<evidence type="ECO:0000259" key="6">
    <source>
        <dbReference type="PROSITE" id="PS50048"/>
    </source>
</evidence>
<dbReference type="InterPro" id="IPR053175">
    <property type="entry name" value="DHMBA_Reg_Transcription_Factor"/>
</dbReference>
<dbReference type="InterPro" id="IPR001138">
    <property type="entry name" value="Zn2Cys6_DnaBD"/>
</dbReference>
<dbReference type="InterPro" id="IPR036864">
    <property type="entry name" value="Zn2-C6_fun-type_DNA-bd_sf"/>
</dbReference>
<feature type="region of interest" description="Disordered" evidence="5">
    <location>
        <begin position="53"/>
        <end position="72"/>
    </location>
</feature>
<dbReference type="EMBL" id="JBFXLU010000134">
    <property type="protein sequence ID" value="KAL2839354.1"/>
    <property type="molecule type" value="Genomic_DNA"/>
</dbReference>
<evidence type="ECO:0000256" key="3">
    <source>
        <dbReference type="ARBA" id="ARBA00023163"/>
    </source>
</evidence>
<evidence type="ECO:0000313" key="8">
    <source>
        <dbReference type="Proteomes" id="UP001610446"/>
    </source>
</evidence>
<feature type="domain" description="Zn(2)-C6 fungal-type" evidence="6">
    <location>
        <begin position="78"/>
        <end position="106"/>
    </location>
</feature>
<keyword evidence="3" id="KW-0804">Transcription</keyword>
<name>A0ABR4JIF4_9EURO</name>
<protein>
    <recommendedName>
        <fullName evidence="6">Zn(2)-C6 fungal-type domain-containing protein</fullName>
    </recommendedName>
</protein>